<accession>A0A834IFP9</accession>
<reference evidence="2" key="1">
    <citation type="submission" date="2020-08" db="EMBL/GenBank/DDBJ databases">
        <title>Genome sequencing and assembly of the red palm weevil Rhynchophorus ferrugineus.</title>
        <authorList>
            <person name="Dias G.B."/>
            <person name="Bergman C.M."/>
            <person name="Manee M."/>
        </authorList>
    </citation>
    <scope>NUCLEOTIDE SEQUENCE</scope>
    <source>
        <strain evidence="2">AA-2017</strain>
        <tissue evidence="2">Whole larva</tissue>
    </source>
</reference>
<keyword evidence="3" id="KW-1185">Reference proteome</keyword>
<dbReference type="EMBL" id="JAACXV010000296">
    <property type="protein sequence ID" value="KAF7280442.1"/>
    <property type="molecule type" value="Genomic_DNA"/>
</dbReference>
<proteinExistence type="predicted"/>
<dbReference type="AlphaFoldDB" id="A0A834IFP9"/>
<evidence type="ECO:0000313" key="3">
    <source>
        <dbReference type="Proteomes" id="UP000625711"/>
    </source>
</evidence>
<comment type="caution">
    <text evidence="2">The sequence shown here is derived from an EMBL/GenBank/DDBJ whole genome shotgun (WGS) entry which is preliminary data.</text>
</comment>
<feature type="region of interest" description="Disordered" evidence="1">
    <location>
        <begin position="39"/>
        <end position="84"/>
    </location>
</feature>
<protein>
    <submittedName>
        <fullName evidence="2">Uncharacterized protein</fullName>
    </submittedName>
</protein>
<name>A0A834IFP9_RHYFE</name>
<evidence type="ECO:0000256" key="1">
    <source>
        <dbReference type="SAM" id="MobiDB-lite"/>
    </source>
</evidence>
<organism evidence="2 3">
    <name type="scientific">Rhynchophorus ferrugineus</name>
    <name type="common">Red palm weevil</name>
    <name type="synonym">Curculio ferrugineus</name>
    <dbReference type="NCBI Taxonomy" id="354439"/>
    <lineage>
        <taxon>Eukaryota</taxon>
        <taxon>Metazoa</taxon>
        <taxon>Ecdysozoa</taxon>
        <taxon>Arthropoda</taxon>
        <taxon>Hexapoda</taxon>
        <taxon>Insecta</taxon>
        <taxon>Pterygota</taxon>
        <taxon>Neoptera</taxon>
        <taxon>Endopterygota</taxon>
        <taxon>Coleoptera</taxon>
        <taxon>Polyphaga</taxon>
        <taxon>Cucujiformia</taxon>
        <taxon>Curculionidae</taxon>
        <taxon>Dryophthorinae</taxon>
        <taxon>Rhynchophorus</taxon>
    </lineage>
</organism>
<dbReference type="Proteomes" id="UP000625711">
    <property type="component" value="Unassembled WGS sequence"/>
</dbReference>
<gene>
    <name evidence="2" type="ORF">GWI33_005880</name>
</gene>
<evidence type="ECO:0000313" key="2">
    <source>
        <dbReference type="EMBL" id="KAF7280442.1"/>
    </source>
</evidence>
<sequence length="84" mass="9120">MVNTLHSASPLQYLEKYCNCKEIAPAQPTTKPPLALATLKSNKRKASYRPIENDKSPGRNPIPPSTTAVAARRPPPPGDKRLAS</sequence>